<dbReference type="PROSITE" id="PS00061">
    <property type="entry name" value="ADH_SHORT"/>
    <property type="match status" value="1"/>
</dbReference>
<dbReference type="PANTHER" id="PTHR43976:SF16">
    <property type="entry name" value="SHORT-CHAIN DEHYDROGENASE_REDUCTASE FAMILY PROTEIN"/>
    <property type="match status" value="1"/>
</dbReference>
<dbReference type="InterPro" id="IPR057326">
    <property type="entry name" value="KR_dom"/>
</dbReference>
<dbReference type="CDD" id="cd05374">
    <property type="entry name" value="17beta-HSD-like_SDR_c"/>
    <property type="match status" value="1"/>
</dbReference>
<dbReference type="Proteomes" id="UP000564644">
    <property type="component" value="Unassembled WGS sequence"/>
</dbReference>
<reference evidence="5 6" key="1">
    <citation type="submission" date="2020-08" db="EMBL/GenBank/DDBJ databases">
        <title>Cohnella phylogeny.</title>
        <authorList>
            <person name="Dunlap C."/>
        </authorList>
    </citation>
    <scope>NUCLEOTIDE SEQUENCE [LARGE SCALE GENOMIC DNA]</scope>
    <source>
        <strain evidence="5 6">CBP 2801</strain>
    </source>
</reference>
<dbReference type="InterPro" id="IPR036291">
    <property type="entry name" value="NAD(P)-bd_dom_sf"/>
</dbReference>
<feature type="domain" description="Ketoreductase" evidence="4">
    <location>
        <begin position="14"/>
        <end position="195"/>
    </location>
</feature>
<organism evidence="5 6">
    <name type="scientific">Cohnella zeiphila</name>
    <dbReference type="NCBI Taxonomy" id="2761120"/>
    <lineage>
        <taxon>Bacteria</taxon>
        <taxon>Bacillati</taxon>
        <taxon>Bacillota</taxon>
        <taxon>Bacilli</taxon>
        <taxon>Bacillales</taxon>
        <taxon>Paenibacillaceae</taxon>
        <taxon>Cohnella</taxon>
    </lineage>
</organism>
<evidence type="ECO:0000256" key="3">
    <source>
        <dbReference type="RuleBase" id="RU000363"/>
    </source>
</evidence>
<dbReference type="PANTHER" id="PTHR43976">
    <property type="entry name" value="SHORT CHAIN DEHYDROGENASE"/>
    <property type="match status" value="1"/>
</dbReference>
<evidence type="ECO:0000256" key="2">
    <source>
        <dbReference type="ARBA" id="ARBA00023002"/>
    </source>
</evidence>
<gene>
    <name evidence="5" type="ORF">H7C18_28335</name>
</gene>
<proteinExistence type="inferred from homology"/>
<dbReference type="NCBIfam" id="NF005372">
    <property type="entry name" value="PRK06914.1"/>
    <property type="match status" value="1"/>
</dbReference>
<evidence type="ECO:0000313" key="6">
    <source>
        <dbReference type="Proteomes" id="UP000564644"/>
    </source>
</evidence>
<dbReference type="InterPro" id="IPR051911">
    <property type="entry name" value="SDR_oxidoreductase"/>
</dbReference>
<keyword evidence="6" id="KW-1185">Reference proteome</keyword>
<dbReference type="SMART" id="SM00822">
    <property type="entry name" value="PKS_KR"/>
    <property type="match status" value="1"/>
</dbReference>
<dbReference type="SUPFAM" id="SSF51735">
    <property type="entry name" value="NAD(P)-binding Rossmann-fold domains"/>
    <property type="match status" value="1"/>
</dbReference>
<sequence>MLGWAREFGKAGEPVAIVTGSSSGLGLWTCVCLAADGYRVVATMRNPDASGELLREAERAGVAGRIAVRRLDVTEPESIRAAVEAVLGDGGRIDLLVNNAGYAAGGFIEEVPPEAWREQMETNFIGTVAVTQAVLPAMRRQGSGTIANVGSISGRIGFPGFGPYASSKFAIEGFSECLRHEMAPFGVRVVLLEPSSYRTPIWRKGWERMYSRPGSAYEQALQSVLRYTQRTAENAPDARDAALAIVRALRVRSSRLRYPIGRGARLTLIGKALLPWRLMERLIASTLR</sequence>
<dbReference type="InterPro" id="IPR002347">
    <property type="entry name" value="SDR_fam"/>
</dbReference>
<accession>A0A7X0VYB1</accession>
<comment type="caution">
    <text evidence="5">The sequence shown here is derived from an EMBL/GenBank/DDBJ whole genome shotgun (WGS) entry which is preliminary data.</text>
</comment>
<protein>
    <submittedName>
        <fullName evidence="5">SDR family oxidoreductase</fullName>
    </submittedName>
</protein>
<dbReference type="GO" id="GO:0016491">
    <property type="term" value="F:oxidoreductase activity"/>
    <property type="evidence" value="ECO:0007669"/>
    <property type="project" value="UniProtKB-KW"/>
</dbReference>
<evidence type="ECO:0000256" key="1">
    <source>
        <dbReference type="ARBA" id="ARBA00006484"/>
    </source>
</evidence>
<dbReference type="PRINTS" id="PR00080">
    <property type="entry name" value="SDRFAMILY"/>
</dbReference>
<dbReference type="PRINTS" id="PR00081">
    <property type="entry name" value="GDHRDH"/>
</dbReference>
<evidence type="ECO:0000313" key="5">
    <source>
        <dbReference type="EMBL" id="MBB6734841.1"/>
    </source>
</evidence>
<name>A0A7X0VYB1_9BACL</name>
<comment type="similarity">
    <text evidence="1 3">Belongs to the short-chain dehydrogenases/reductases (SDR) family.</text>
</comment>
<dbReference type="EMBL" id="JACJVO010000037">
    <property type="protein sequence ID" value="MBB6734841.1"/>
    <property type="molecule type" value="Genomic_DNA"/>
</dbReference>
<dbReference type="InterPro" id="IPR020904">
    <property type="entry name" value="Sc_DH/Rdtase_CS"/>
</dbReference>
<dbReference type="AlphaFoldDB" id="A0A7X0VYB1"/>
<dbReference type="RefSeq" id="WP_185132501.1">
    <property type="nucleotide sequence ID" value="NZ_JACJVO010000037.1"/>
</dbReference>
<evidence type="ECO:0000259" key="4">
    <source>
        <dbReference type="SMART" id="SM00822"/>
    </source>
</evidence>
<dbReference type="Gene3D" id="3.40.50.720">
    <property type="entry name" value="NAD(P)-binding Rossmann-like Domain"/>
    <property type="match status" value="1"/>
</dbReference>
<keyword evidence="2" id="KW-0560">Oxidoreductase</keyword>
<dbReference type="Pfam" id="PF00106">
    <property type="entry name" value="adh_short"/>
    <property type="match status" value="1"/>
</dbReference>